<feature type="non-terminal residue" evidence="8">
    <location>
        <position position="1"/>
    </location>
</feature>
<dbReference type="EMBL" id="BTSY01000001">
    <property type="protein sequence ID" value="GMT11414.1"/>
    <property type="molecule type" value="Genomic_DNA"/>
</dbReference>
<evidence type="ECO:0000256" key="6">
    <source>
        <dbReference type="SAM" id="MobiDB-lite"/>
    </source>
</evidence>
<evidence type="ECO:0000313" key="9">
    <source>
        <dbReference type="Proteomes" id="UP001432322"/>
    </source>
</evidence>
<dbReference type="InterPro" id="IPR012317">
    <property type="entry name" value="Poly(ADP-ribose)pol_cat_dom"/>
</dbReference>
<evidence type="ECO:0000256" key="2">
    <source>
        <dbReference type="ARBA" id="ARBA00022679"/>
    </source>
</evidence>
<proteinExistence type="inferred from homology"/>
<dbReference type="InterPro" id="IPR051838">
    <property type="entry name" value="ARTD_PARP"/>
</dbReference>
<dbReference type="Gene3D" id="3.90.228.10">
    <property type="match status" value="1"/>
</dbReference>
<dbReference type="PANTHER" id="PTHR21328">
    <property type="entry name" value="POLY ADP-RIBOSE POLYMERASE FAMILY, MEMBER PARP"/>
    <property type="match status" value="1"/>
</dbReference>
<protein>
    <recommendedName>
        <fullName evidence="7">PARP catalytic domain-containing protein</fullName>
    </recommendedName>
</protein>
<evidence type="ECO:0000256" key="1">
    <source>
        <dbReference type="ARBA" id="ARBA00022676"/>
    </source>
</evidence>
<evidence type="ECO:0000256" key="4">
    <source>
        <dbReference type="ARBA" id="ARBA00023027"/>
    </source>
</evidence>
<keyword evidence="3" id="KW-0548">Nucleotidyltransferase</keyword>
<gene>
    <name evidence="8" type="ORF">PFISCL1PPCAC_2711</name>
</gene>
<dbReference type="GO" id="GO:0003950">
    <property type="term" value="F:NAD+ poly-ADP-ribosyltransferase activity"/>
    <property type="evidence" value="ECO:0007669"/>
    <property type="project" value="InterPro"/>
</dbReference>
<dbReference type="AlphaFoldDB" id="A0AAV5UYH2"/>
<keyword evidence="4" id="KW-0520">NAD</keyword>
<feature type="compositionally biased region" description="Low complexity" evidence="6">
    <location>
        <begin position="602"/>
        <end position="620"/>
    </location>
</feature>
<feature type="region of interest" description="Disordered" evidence="6">
    <location>
        <begin position="573"/>
        <end position="624"/>
    </location>
</feature>
<feature type="compositionally biased region" description="Low complexity" evidence="6">
    <location>
        <begin position="648"/>
        <end position="673"/>
    </location>
</feature>
<feature type="compositionally biased region" description="Basic and acidic residues" evidence="6">
    <location>
        <begin position="702"/>
        <end position="721"/>
    </location>
</feature>
<evidence type="ECO:0000259" key="7">
    <source>
        <dbReference type="Pfam" id="PF00644"/>
    </source>
</evidence>
<feature type="region of interest" description="Disordered" evidence="6">
    <location>
        <begin position="288"/>
        <end position="315"/>
    </location>
</feature>
<evidence type="ECO:0000256" key="3">
    <source>
        <dbReference type="ARBA" id="ARBA00022695"/>
    </source>
</evidence>
<feature type="compositionally biased region" description="Pro residues" evidence="6">
    <location>
        <begin position="674"/>
        <end position="684"/>
    </location>
</feature>
<feature type="compositionally biased region" description="Polar residues" evidence="6">
    <location>
        <begin position="305"/>
        <end position="315"/>
    </location>
</feature>
<comment type="similarity">
    <text evidence="5">Belongs to the ARTD/PARP family.</text>
</comment>
<name>A0AAV5UYH2_9BILA</name>
<dbReference type="GO" id="GO:0016779">
    <property type="term" value="F:nucleotidyltransferase activity"/>
    <property type="evidence" value="ECO:0007669"/>
    <property type="project" value="UniProtKB-KW"/>
</dbReference>
<keyword evidence="9" id="KW-1185">Reference proteome</keyword>
<feature type="region of interest" description="Disordered" evidence="6">
    <location>
        <begin position="647"/>
        <end position="721"/>
    </location>
</feature>
<evidence type="ECO:0000313" key="8">
    <source>
        <dbReference type="EMBL" id="GMT11414.1"/>
    </source>
</evidence>
<feature type="region of interest" description="Disordered" evidence="6">
    <location>
        <begin position="1"/>
        <end position="29"/>
    </location>
</feature>
<dbReference type="Pfam" id="PF00644">
    <property type="entry name" value="PARP"/>
    <property type="match status" value="1"/>
</dbReference>
<dbReference type="Proteomes" id="UP001432322">
    <property type="component" value="Unassembled WGS sequence"/>
</dbReference>
<reference evidence="8" key="1">
    <citation type="submission" date="2023-10" db="EMBL/GenBank/DDBJ databases">
        <title>Genome assembly of Pristionchus species.</title>
        <authorList>
            <person name="Yoshida K."/>
            <person name="Sommer R.J."/>
        </authorList>
    </citation>
    <scope>NUCLEOTIDE SEQUENCE</scope>
    <source>
        <strain evidence="8">RS5133</strain>
    </source>
</reference>
<dbReference type="SUPFAM" id="SSF56399">
    <property type="entry name" value="ADP-ribosylation"/>
    <property type="match status" value="1"/>
</dbReference>
<organism evidence="8 9">
    <name type="scientific">Pristionchus fissidentatus</name>
    <dbReference type="NCBI Taxonomy" id="1538716"/>
    <lineage>
        <taxon>Eukaryota</taxon>
        <taxon>Metazoa</taxon>
        <taxon>Ecdysozoa</taxon>
        <taxon>Nematoda</taxon>
        <taxon>Chromadorea</taxon>
        <taxon>Rhabditida</taxon>
        <taxon>Rhabditina</taxon>
        <taxon>Diplogasteromorpha</taxon>
        <taxon>Diplogasteroidea</taxon>
        <taxon>Neodiplogasteridae</taxon>
        <taxon>Pristionchus</taxon>
    </lineage>
</organism>
<sequence length="721" mass="80559">ILQMAGENEDRDELMDDSSADDDDLMDSTDQSECEADLDLEEMDFFAANQSCAIHPHLKEDIRKALSTFREAEEELGIPAVQIDETRTNLKYITAVALTYTLKDISEHLLEIWNLEDTPAIIMELDNIHRGEFRTYLHAPTITVKKHSSEGGNFIVGEQLKNFAIKICRETFSLRSNESPAVVGSFFEELYGRVKERLTRLSEYCVTCGEKLLSGGVMPSICDRDLCMYQYSELHLFEGMSVPRVSPDVLALLLFAFGNANLSHRRRDILTPAPPIKSLADLIEEAKRKKAERTGESGDPGPFKNNDTNFGTNQGSLYRIPTATSGSGAESSTFAILLEHLPCPRSILSSVSSYHTFRREWPLMADIIDWLVITNRSYLEKVPRVMNVDFLHTESQYCFISDTPAKQAEFDQLVQQNGNKTRFFFHGSPIENWHSIIRAGLKNMSGTKYQLVGAAYGQGIYLSPFLDFAITYASRSNGRRYGSGSMTQERTCRTDCSAADCCETERLEDLACVALVEVVDCKQAYSMKTEEIFVVEQDKWCSIRMLLLYRTKDIQQLQAAVDKAYRKGERMALSDPSAYMRHGRHSGRFSMPSTSRRGGGSSSTRASQQQLQLAASVAATPPVGNPAGILKSTLASMYGAMQGFISGPSTSSSSSTTVVQQQPVVQHSQLQQPGPVPAAPPSSPQPMTREERTKEAASQMKKLMELRRKAEENKKKREEEE</sequence>
<comment type="caution">
    <text evidence="8">The sequence shown here is derived from an EMBL/GenBank/DDBJ whole genome shotgun (WGS) entry which is preliminary data.</text>
</comment>
<feature type="non-terminal residue" evidence="8">
    <location>
        <position position="721"/>
    </location>
</feature>
<keyword evidence="1" id="KW-0328">Glycosyltransferase</keyword>
<keyword evidence="2" id="KW-0808">Transferase</keyword>
<evidence type="ECO:0000256" key="5">
    <source>
        <dbReference type="ARBA" id="ARBA00024347"/>
    </source>
</evidence>
<dbReference type="FunFam" id="3.90.228.10:FF:000022">
    <property type="entry name" value="Poly [ADP-ribose] polymerase"/>
    <property type="match status" value="1"/>
</dbReference>
<feature type="domain" description="PARP catalytic" evidence="7">
    <location>
        <begin position="410"/>
        <end position="508"/>
    </location>
</feature>
<accession>A0AAV5UYH2</accession>
<feature type="compositionally biased region" description="Acidic residues" evidence="6">
    <location>
        <begin position="7"/>
        <end position="29"/>
    </location>
</feature>